<proteinExistence type="predicted"/>
<keyword evidence="1" id="KW-1133">Transmembrane helix</keyword>
<reference evidence="2" key="1">
    <citation type="submission" date="2021-06" db="EMBL/GenBank/DDBJ databases">
        <authorList>
            <person name="Hodson N. C."/>
            <person name="Mongue J. A."/>
            <person name="Jaron S. K."/>
        </authorList>
    </citation>
    <scope>NUCLEOTIDE SEQUENCE</scope>
</reference>
<evidence type="ECO:0000313" key="2">
    <source>
        <dbReference type="EMBL" id="CAG7838612.1"/>
    </source>
</evidence>
<accession>A0A8J2LXW5</accession>
<organism evidence="2 3">
    <name type="scientific">Allacma fusca</name>
    <dbReference type="NCBI Taxonomy" id="39272"/>
    <lineage>
        <taxon>Eukaryota</taxon>
        <taxon>Metazoa</taxon>
        <taxon>Ecdysozoa</taxon>
        <taxon>Arthropoda</taxon>
        <taxon>Hexapoda</taxon>
        <taxon>Collembola</taxon>
        <taxon>Symphypleona</taxon>
        <taxon>Sminthuridae</taxon>
        <taxon>Allacma</taxon>
    </lineage>
</organism>
<dbReference type="AlphaFoldDB" id="A0A8J2LXW5"/>
<keyword evidence="1" id="KW-0812">Transmembrane</keyword>
<evidence type="ECO:0000256" key="1">
    <source>
        <dbReference type="SAM" id="Phobius"/>
    </source>
</evidence>
<evidence type="ECO:0000313" key="3">
    <source>
        <dbReference type="Proteomes" id="UP000708208"/>
    </source>
</evidence>
<dbReference type="EMBL" id="CAJVCH010571822">
    <property type="protein sequence ID" value="CAG7838612.1"/>
    <property type="molecule type" value="Genomic_DNA"/>
</dbReference>
<comment type="caution">
    <text evidence="2">The sequence shown here is derived from an EMBL/GenBank/DDBJ whole genome shotgun (WGS) entry which is preliminary data.</text>
</comment>
<feature type="transmembrane region" description="Helical" evidence="1">
    <location>
        <begin position="6"/>
        <end position="24"/>
    </location>
</feature>
<gene>
    <name evidence="2" type="ORF">AFUS01_LOCUS47562</name>
</gene>
<dbReference type="Proteomes" id="UP000708208">
    <property type="component" value="Unassembled WGS sequence"/>
</dbReference>
<name>A0A8J2LXW5_9HEXA</name>
<keyword evidence="3" id="KW-1185">Reference proteome</keyword>
<protein>
    <submittedName>
        <fullName evidence="2">Uncharacterized protein</fullName>
    </submittedName>
</protein>
<sequence>MEGVQLLKYLAVIVLVGSMIMAIANGEPMPEPARVVMVWAKSQGFAHPGVQVSIYGAVIERRGFRKKITLERILKSVSIFDLQK</sequence>
<keyword evidence="1" id="KW-0472">Membrane</keyword>